<evidence type="ECO:0000313" key="3">
    <source>
        <dbReference type="Proteomes" id="UP000635387"/>
    </source>
</evidence>
<dbReference type="Gene3D" id="3.40.50.1980">
    <property type="entry name" value="Nitrogenase molybdenum iron protein domain"/>
    <property type="match status" value="1"/>
</dbReference>
<feature type="region of interest" description="Disordered" evidence="1">
    <location>
        <begin position="103"/>
        <end position="135"/>
    </location>
</feature>
<dbReference type="PANTHER" id="PTHR42860">
    <property type="entry name" value="VITAMIN B12-BINDING PROTEIN"/>
    <property type="match status" value="1"/>
</dbReference>
<dbReference type="SUPFAM" id="SSF53807">
    <property type="entry name" value="Helical backbone' metal receptor"/>
    <property type="match status" value="1"/>
</dbReference>
<dbReference type="Proteomes" id="UP000635387">
    <property type="component" value="Unassembled WGS sequence"/>
</dbReference>
<proteinExistence type="predicted"/>
<keyword evidence="3" id="KW-1185">Reference proteome</keyword>
<name>A0ABQ3M7C8_9PSEU</name>
<evidence type="ECO:0000256" key="1">
    <source>
        <dbReference type="SAM" id="MobiDB-lite"/>
    </source>
</evidence>
<dbReference type="PANTHER" id="PTHR42860:SF1">
    <property type="entry name" value="VITAMIN B12-BINDING PROTEIN"/>
    <property type="match status" value="1"/>
</dbReference>
<reference evidence="3" key="1">
    <citation type="journal article" date="2019" name="Int. J. Syst. Evol. Microbiol.">
        <title>The Global Catalogue of Microorganisms (GCM) 10K type strain sequencing project: providing services to taxonomists for standard genome sequencing and annotation.</title>
        <authorList>
            <consortium name="The Broad Institute Genomics Platform"/>
            <consortium name="The Broad Institute Genome Sequencing Center for Infectious Disease"/>
            <person name="Wu L."/>
            <person name="Ma J."/>
        </authorList>
    </citation>
    <scope>NUCLEOTIDE SEQUENCE [LARGE SCALE GENOMIC DNA]</scope>
    <source>
        <strain evidence="3">CGMCC 4.7683</strain>
    </source>
</reference>
<gene>
    <name evidence="2" type="ORF">GCM10017790_73950</name>
</gene>
<protein>
    <submittedName>
        <fullName evidence="2">Uncharacterized protein</fullName>
    </submittedName>
</protein>
<sequence>MCRMNLVAYRGRMRIVSLLPAATDFVATLGLLGSLAGRTHECDWPPGALDDVPVVTSSAIDHDVLSSREISAAVGGEHRGSGLYALNDVFACLTTLGEVLDVPDRASRPSNGSIRSGLPGTGSRSRSKPPAASLC</sequence>
<dbReference type="EMBL" id="BNAY01000011">
    <property type="protein sequence ID" value="GHH34281.1"/>
    <property type="molecule type" value="Genomic_DNA"/>
</dbReference>
<accession>A0ABQ3M7C8</accession>
<comment type="caution">
    <text evidence="2">The sequence shown here is derived from an EMBL/GenBank/DDBJ whole genome shotgun (WGS) entry which is preliminary data.</text>
</comment>
<evidence type="ECO:0000313" key="2">
    <source>
        <dbReference type="EMBL" id="GHH34281.1"/>
    </source>
</evidence>
<dbReference type="InterPro" id="IPR051030">
    <property type="entry name" value="Vitamin_B12-ABC_binding"/>
</dbReference>
<organism evidence="2 3">
    <name type="scientific">Amycolatopsis oliviviridis</name>
    <dbReference type="NCBI Taxonomy" id="1471590"/>
    <lineage>
        <taxon>Bacteria</taxon>
        <taxon>Bacillati</taxon>
        <taxon>Actinomycetota</taxon>
        <taxon>Actinomycetes</taxon>
        <taxon>Pseudonocardiales</taxon>
        <taxon>Pseudonocardiaceae</taxon>
        <taxon>Amycolatopsis</taxon>
    </lineage>
</organism>